<keyword evidence="2" id="KW-1185">Reference proteome</keyword>
<name>A0ABS8ILB3_9NOSO</name>
<sequence>MEGIKYVSVDDVQRMLDGLSQEEKEALLSEQMKKLSADAKARVLGLSESGLTIVTGSFVSLNSDVAINIQNASGFELEALLKALVEFRKAEREGK</sequence>
<dbReference type="EMBL" id="JAIVFQ010000160">
    <property type="protein sequence ID" value="MCC5604811.1"/>
    <property type="molecule type" value="Genomic_DNA"/>
</dbReference>
<dbReference type="RefSeq" id="WP_229490922.1">
    <property type="nucleotide sequence ID" value="NZ_JAIVFQ010000160.1"/>
</dbReference>
<organism evidence="1 2">
    <name type="scientific">Nostoc favosum CHAB5714</name>
    <dbReference type="NCBI Taxonomy" id="2780399"/>
    <lineage>
        <taxon>Bacteria</taxon>
        <taxon>Bacillati</taxon>
        <taxon>Cyanobacteriota</taxon>
        <taxon>Cyanophyceae</taxon>
        <taxon>Nostocales</taxon>
        <taxon>Nostocaceae</taxon>
        <taxon>Nostoc</taxon>
        <taxon>Nostoc favosum</taxon>
    </lineage>
</organism>
<dbReference type="Proteomes" id="UP001199525">
    <property type="component" value="Unassembled WGS sequence"/>
</dbReference>
<proteinExistence type="predicted"/>
<evidence type="ECO:0000313" key="2">
    <source>
        <dbReference type="Proteomes" id="UP001199525"/>
    </source>
</evidence>
<protein>
    <submittedName>
        <fullName evidence="1">Uncharacterized protein</fullName>
    </submittedName>
</protein>
<comment type="caution">
    <text evidence="1">The sequence shown here is derived from an EMBL/GenBank/DDBJ whole genome shotgun (WGS) entry which is preliminary data.</text>
</comment>
<evidence type="ECO:0000313" key="1">
    <source>
        <dbReference type="EMBL" id="MCC5604811.1"/>
    </source>
</evidence>
<gene>
    <name evidence="1" type="ORF">LC586_38155</name>
</gene>
<accession>A0ABS8ILB3</accession>
<reference evidence="1 2" key="1">
    <citation type="journal article" date="2021" name="Microorganisms">
        <title>Genome Evolution of Filamentous Cyanobacterium Nostoc Species: From Facultative Symbiosis to Free Living.</title>
        <authorList>
            <person name="Huo D."/>
            <person name="Li H."/>
            <person name="Cai F."/>
            <person name="Guo X."/>
            <person name="Qiao Z."/>
            <person name="Wang W."/>
            <person name="Yu G."/>
            <person name="Li R."/>
        </authorList>
    </citation>
    <scope>NUCLEOTIDE SEQUENCE [LARGE SCALE GENOMIC DNA]</scope>
    <source>
        <strain evidence="1 2">CHAB 5714</strain>
    </source>
</reference>